<comment type="caution">
    <text evidence="14">The sequence shown here is derived from an EMBL/GenBank/DDBJ whole genome shotgun (WGS) entry which is preliminary data.</text>
</comment>
<comment type="subunit">
    <text evidence="5">Homotrimer.</text>
</comment>
<dbReference type="SUPFAM" id="SSF50998">
    <property type="entry name" value="Quinoprotein alcohol dehydrogenase-like"/>
    <property type="match status" value="1"/>
</dbReference>
<evidence type="ECO:0000256" key="11">
    <source>
        <dbReference type="ARBA" id="ARBA00023263"/>
    </source>
</evidence>
<evidence type="ECO:0000256" key="8">
    <source>
        <dbReference type="ARBA" id="ARBA00022734"/>
    </source>
</evidence>
<proteinExistence type="inferred from homology"/>
<evidence type="ECO:0000256" key="12">
    <source>
        <dbReference type="SAM" id="SignalP"/>
    </source>
</evidence>
<dbReference type="Pfam" id="PF05567">
    <property type="entry name" value="T4P_PilY1"/>
    <property type="match status" value="1"/>
</dbReference>
<dbReference type="OrthoDB" id="7156875at2"/>
<feature type="domain" description="F5/8 type C" evidence="13">
    <location>
        <begin position="9"/>
        <end position="188"/>
    </location>
</feature>
<dbReference type="Pfam" id="PF22633">
    <property type="entry name" value="F5_F8_type_C_2"/>
    <property type="match status" value="1"/>
</dbReference>
<keyword evidence="6" id="KW-1029">Fimbrium biogenesis</keyword>
<reference evidence="14 15" key="1">
    <citation type="submission" date="2018-06" db="EMBL/GenBank/DDBJ databases">
        <title>Nitrincola tibetense sp. nov., isolated from Lake XuguoCo on Tibetan Plateau.</title>
        <authorList>
            <person name="Xing P."/>
        </authorList>
    </citation>
    <scope>NUCLEOTIDE SEQUENCE [LARGE SCALE GENOMIC DNA]</scope>
    <source>
        <strain evidence="15">xg18</strain>
    </source>
</reference>
<dbReference type="SUPFAM" id="SSF49785">
    <property type="entry name" value="Galactose-binding domain-like"/>
    <property type="match status" value="1"/>
</dbReference>
<comment type="subcellular location">
    <subcellularLocation>
        <location evidence="2">Fimbrium</location>
    </subcellularLocation>
</comment>
<evidence type="ECO:0000256" key="7">
    <source>
        <dbReference type="ARBA" id="ARBA00022723"/>
    </source>
</evidence>
<dbReference type="InterPro" id="IPR011047">
    <property type="entry name" value="Quinoprotein_ADH-like_sf"/>
</dbReference>
<dbReference type="InterPro" id="IPR051941">
    <property type="entry name" value="BG_Antigen-Binding_Lectin"/>
</dbReference>
<keyword evidence="10" id="KW-1015">Disulfide bond</keyword>
<dbReference type="Proteomes" id="UP000250744">
    <property type="component" value="Unassembled WGS sequence"/>
</dbReference>
<comment type="function">
    <text evidence="1">Acts as a defensive agent. Recognizes blood group fucosylated oligosaccharides including A, B, H and Lewis B-type antigens. Does not recognize Lewis A antigen and has low affinity for monovalent haptens.</text>
</comment>
<evidence type="ECO:0000313" key="15">
    <source>
        <dbReference type="Proteomes" id="UP000250744"/>
    </source>
</evidence>
<feature type="signal peptide" evidence="12">
    <location>
        <begin position="1"/>
        <end position="22"/>
    </location>
</feature>
<dbReference type="InterPro" id="IPR008707">
    <property type="entry name" value="B-propeller_PilY1"/>
</dbReference>
<evidence type="ECO:0000256" key="1">
    <source>
        <dbReference type="ARBA" id="ARBA00002219"/>
    </source>
</evidence>
<keyword evidence="15" id="KW-1185">Reference proteome</keyword>
<dbReference type="InterPro" id="IPR000421">
    <property type="entry name" value="FA58C"/>
</dbReference>
<dbReference type="GO" id="GO:0010185">
    <property type="term" value="P:regulation of cellular defense response"/>
    <property type="evidence" value="ECO:0007669"/>
    <property type="project" value="UniProtKB-ARBA"/>
</dbReference>
<dbReference type="SMART" id="SM00607">
    <property type="entry name" value="FTP"/>
    <property type="match status" value="1"/>
</dbReference>
<evidence type="ECO:0000259" key="13">
    <source>
        <dbReference type="PROSITE" id="PS50022"/>
    </source>
</evidence>
<evidence type="ECO:0000256" key="3">
    <source>
        <dbReference type="ARBA" id="ARBA00008387"/>
    </source>
</evidence>
<comment type="similarity">
    <text evidence="3">Belongs to the PilY1 family.</text>
</comment>
<gene>
    <name evidence="14" type="ORF">DN062_13125</name>
</gene>
<evidence type="ECO:0000256" key="4">
    <source>
        <dbReference type="ARBA" id="ARBA00010147"/>
    </source>
</evidence>
<dbReference type="PANTHER" id="PTHR45713:SF6">
    <property type="entry name" value="F5_8 TYPE C DOMAIN-CONTAINING PROTEIN"/>
    <property type="match status" value="1"/>
</dbReference>
<evidence type="ECO:0000256" key="5">
    <source>
        <dbReference type="ARBA" id="ARBA00011233"/>
    </source>
</evidence>
<dbReference type="InterPro" id="IPR008979">
    <property type="entry name" value="Galactose-bd-like_sf"/>
</dbReference>
<dbReference type="AlphaFoldDB" id="A0A364NK42"/>
<dbReference type="PROSITE" id="PS50022">
    <property type="entry name" value="FA58C_3"/>
    <property type="match status" value="1"/>
</dbReference>
<protein>
    <recommendedName>
        <fullName evidence="13">F5/8 type C domain-containing protein</fullName>
    </recommendedName>
</protein>
<dbReference type="Gene3D" id="2.60.120.260">
    <property type="entry name" value="Galactose-binding domain-like"/>
    <property type="match status" value="1"/>
</dbReference>
<keyword evidence="12" id="KW-0732">Signal</keyword>
<dbReference type="PANTHER" id="PTHR45713">
    <property type="entry name" value="FTP DOMAIN-CONTAINING PROTEIN"/>
    <property type="match status" value="1"/>
</dbReference>
<keyword evidence="9" id="KW-0106">Calcium</keyword>
<keyword evidence="11" id="KW-0281">Fimbrium</keyword>
<evidence type="ECO:0000256" key="6">
    <source>
        <dbReference type="ARBA" id="ARBA00022558"/>
    </source>
</evidence>
<dbReference type="InterPro" id="IPR006585">
    <property type="entry name" value="FTP1"/>
</dbReference>
<dbReference type="InterPro" id="IPR018247">
    <property type="entry name" value="EF_Hand_1_Ca_BS"/>
</dbReference>
<dbReference type="GO" id="GO:0042806">
    <property type="term" value="F:fucose binding"/>
    <property type="evidence" value="ECO:0007669"/>
    <property type="project" value="UniProtKB-ARBA"/>
</dbReference>
<feature type="chain" id="PRO_5017066048" description="F5/8 type C domain-containing protein" evidence="12">
    <location>
        <begin position="23"/>
        <end position="1233"/>
    </location>
</feature>
<name>A0A364NK42_9GAMM</name>
<comment type="similarity">
    <text evidence="4">Belongs to the fucolectin family.</text>
</comment>
<organism evidence="14 15">
    <name type="scientific">Nitrincola tibetensis</name>
    <dbReference type="NCBI Taxonomy" id="2219697"/>
    <lineage>
        <taxon>Bacteria</taxon>
        <taxon>Pseudomonadati</taxon>
        <taxon>Pseudomonadota</taxon>
        <taxon>Gammaproteobacteria</taxon>
        <taxon>Oceanospirillales</taxon>
        <taxon>Oceanospirillaceae</taxon>
        <taxon>Nitrincola</taxon>
    </lineage>
</organism>
<sequence>MNNLYKLIALIYLLSLSFTAISASNNVARSGNATQSSTGFQGVASRAIDGDTRKLYSSGTITHTNGNTSRDWWHLDLGKVYDISQIVIHNRDESGCSNGWLVSNECRLRLANVYVMLSESPFALGTSSSSLSTARSTSNWQTQIGSNPSATISFNSVNTSGRYLLIQKSGNNNITDYLSLAEVEVFGSEVSGKLDIAQKPLFLSNTVPPNLLFIIDDSGSMKWSHMPDSIVGVCNNSSDINQRARGRSSDYNKIYFNPNSTYLPPKKADGTRLPNANFLSAWEDGYQQTGNVNLSTSFRATWRFPWTTATNSQAYCGGTGAADYYTFNEGCAGGLEDNGCYTRHTVSTEQRQNFANWYSYYRTRTLASRAGIGDAFNSLPNDFRLGWGRINQDTISVDGSSQRAVMQGVRPLTATHKSNFYTWLHNSPDTGSTPLRRALQGAGDYFTNVTDTGPYSTTPGQAGGDLISCRQNFTILMSDGYWNGGSPGVGNVDDNMGAPFADTFSNTLADVAAYYWKTDLTNLTNNVPTSDRNPQNQQHMVTYAVGLGVFGTIDPDEAFEAISTGATINWPNPDDSDEFKIDDMLHAAVNSRGGFFSAADPSTFASELENVLLDIVAQVAPSGTSVVSSSFFPSTSTLLFSTSFDINSWTGDVSAYRPTFNNGVVSVQKEWSASSNLPAPNMRKIYSFSDENQAIEFSWGTNGLTSTQKALLNDNENILKFIRGQQIQGMRNRGNSVIGDIINSNPVFVHREDFGYHRLGSKVSEAKSYQNFVFQKRNRTPLLVAGANAGMLHIFNADSQVNGGGVELFSYVPRAVIRNLSLLTDEDYDHAYFVDGNTHVSDAFINGSWRTILVGSLRGGGRSIFAIDITNPTSLGKDNVLWEFESPELGFSFSEPIIGRLKNGKWVVITGNGYNSNSSKAKLLVIDLESGTLLSSIDTNVGGSNANGLSSPAILYGSEDGQSFINHVYAGDLLGNLWKFDLNHNNPNDFQISNGALPLFTATNAGKPQPITSRPSLKLHPQGGMMVMFGTGKYIETRDNSDVNIQSIYGIRDTGSVVTAGDLVSQQIIFRGKFPNTQTQVTALSANSVNYNSKKGWVLNLVYNNKLEGERVITNTQILNDRLRVATLIPNDDPCSPGATSWNMELDFLTGGRLIYSIYDLDGDGKVNQDDFVDVNGVPTPVSGKQFNRPPSLTTPLGDYYVSDASDDDGFIKGNTGLDRPPEGRLSWREVFE</sequence>
<evidence type="ECO:0000256" key="10">
    <source>
        <dbReference type="ARBA" id="ARBA00023157"/>
    </source>
</evidence>
<dbReference type="RefSeq" id="WP_112159766.1">
    <property type="nucleotide sequence ID" value="NZ_QKRX01000010.1"/>
</dbReference>
<dbReference type="GO" id="GO:0046872">
    <property type="term" value="F:metal ion binding"/>
    <property type="evidence" value="ECO:0007669"/>
    <property type="project" value="UniProtKB-KW"/>
</dbReference>
<dbReference type="EMBL" id="QKRX01000010">
    <property type="protein sequence ID" value="RAU17360.1"/>
    <property type="molecule type" value="Genomic_DNA"/>
</dbReference>
<accession>A0A364NK42</accession>
<evidence type="ECO:0000256" key="2">
    <source>
        <dbReference type="ARBA" id="ARBA00004561"/>
    </source>
</evidence>
<keyword evidence="8" id="KW-0430">Lectin</keyword>
<evidence type="ECO:0000256" key="9">
    <source>
        <dbReference type="ARBA" id="ARBA00022837"/>
    </source>
</evidence>
<evidence type="ECO:0000313" key="14">
    <source>
        <dbReference type="EMBL" id="RAU17360.1"/>
    </source>
</evidence>
<keyword evidence="7" id="KW-0479">Metal-binding</keyword>
<dbReference type="PROSITE" id="PS00018">
    <property type="entry name" value="EF_HAND_1"/>
    <property type="match status" value="1"/>
</dbReference>
<dbReference type="GO" id="GO:0009289">
    <property type="term" value="C:pilus"/>
    <property type="evidence" value="ECO:0007669"/>
    <property type="project" value="UniProtKB-SubCell"/>
</dbReference>